<accession>A0AAD7MX75</accession>
<evidence type="ECO:0000313" key="2">
    <source>
        <dbReference type="EMBL" id="KAJ7736027.1"/>
    </source>
</evidence>
<reference evidence="2" key="1">
    <citation type="submission" date="2023-03" db="EMBL/GenBank/DDBJ databases">
        <title>Massive genome expansion in bonnet fungi (Mycena s.s.) driven by repeated elements and novel gene families across ecological guilds.</title>
        <authorList>
            <consortium name="Lawrence Berkeley National Laboratory"/>
            <person name="Harder C.B."/>
            <person name="Miyauchi S."/>
            <person name="Viragh M."/>
            <person name="Kuo A."/>
            <person name="Thoen E."/>
            <person name="Andreopoulos B."/>
            <person name="Lu D."/>
            <person name="Skrede I."/>
            <person name="Drula E."/>
            <person name="Henrissat B."/>
            <person name="Morin E."/>
            <person name="Kohler A."/>
            <person name="Barry K."/>
            <person name="LaButti K."/>
            <person name="Morin E."/>
            <person name="Salamov A."/>
            <person name="Lipzen A."/>
            <person name="Mereny Z."/>
            <person name="Hegedus B."/>
            <person name="Baldrian P."/>
            <person name="Stursova M."/>
            <person name="Weitz H."/>
            <person name="Taylor A."/>
            <person name="Grigoriev I.V."/>
            <person name="Nagy L.G."/>
            <person name="Martin F."/>
            <person name="Kauserud H."/>
        </authorList>
    </citation>
    <scope>NUCLEOTIDE SEQUENCE</scope>
    <source>
        <strain evidence="2">CBHHK188m</strain>
    </source>
</reference>
<dbReference type="PROSITE" id="PS50181">
    <property type="entry name" value="FBOX"/>
    <property type="match status" value="1"/>
</dbReference>
<dbReference type="InterPro" id="IPR001810">
    <property type="entry name" value="F-box_dom"/>
</dbReference>
<name>A0AAD7MX75_9AGAR</name>
<dbReference type="AlphaFoldDB" id="A0AAD7MX75"/>
<dbReference type="SMART" id="SM00256">
    <property type="entry name" value="FBOX"/>
    <property type="match status" value="1"/>
</dbReference>
<evidence type="ECO:0000313" key="3">
    <source>
        <dbReference type="Proteomes" id="UP001215280"/>
    </source>
</evidence>
<feature type="domain" description="F-box" evidence="1">
    <location>
        <begin position="9"/>
        <end position="54"/>
    </location>
</feature>
<protein>
    <recommendedName>
        <fullName evidence="1">F-box domain-containing protein</fullName>
    </recommendedName>
</protein>
<keyword evidence="3" id="KW-1185">Reference proteome</keyword>
<dbReference type="Proteomes" id="UP001215280">
    <property type="component" value="Unassembled WGS sequence"/>
</dbReference>
<dbReference type="EMBL" id="JARJLG010000151">
    <property type="protein sequence ID" value="KAJ7736027.1"/>
    <property type="molecule type" value="Genomic_DNA"/>
</dbReference>
<dbReference type="SUPFAM" id="SSF81383">
    <property type="entry name" value="F-box domain"/>
    <property type="match status" value="1"/>
</dbReference>
<evidence type="ECO:0000259" key="1">
    <source>
        <dbReference type="PROSITE" id="PS50181"/>
    </source>
</evidence>
<dbReference type="Pfam" id="PF00646">
    <property type="entry name" value="F-box"/>
    <property type="match status" value="1"/>
</dbReference>
<dbReference type="InterPro" id="IPR036047">
    <property type="entry name" value="F-box-like_dom_sf"/>
</dbReference>
<sequence>MVLTHRRSRAISRYLPDEVINEIIQNVPRSDLLTLCQLSKLFHGLAVSALYRVIKLDTFTSIKSFCRAVLSNPRLAASVRSFTARCYQRFGLGRDTDPIALVLRAVKLFFRLEHLVIAIALFKEEHRRAFLQWSFPCLVNCSMTLTTSGATAPLLSSFLLRHPALASFSSSLSNLKFDAPLPIPLSNLRGLHAPVTLVPWIMTRDLREVKLSWGSKSLGHDVEKTILALKSMIPAETPFICSNDYCEDYFTAVVDSVSRHLPHTRTLDIRRNGPMHPGDARIAYARECLARFAYLVFLSIHTTSNHASFTMAEARTMAEHFGDVCPSLEACRFSADAAWRRVNGTWEKFPSRDFAMLAGITF</sequence>
<organism evidence="2 3">
    <name type="scientific">Mycena maculata</name>
    <dbReference type="NCBI Taxonomy" id="230809"/>
    <lineage>
        <taxon>Eukaryota</taxon>
        <taxon>Fungi</taxon>
        <taxon>Dikarya</taxon>
        <taxon>Basidiomycota</taxon>
        <taxon>Agaricomycotina</taxon>
        <taxon>Agaricomycetes</taxon>
        <taxon>Agaricomycetidae</taxon>
        <taxon>Agaricales</taxon>
        <taxon>Marasmiineae</taxon>
        <taxon>Mycenaceae</taxon>
        <taxon>Mycena</taxon>
    </lineage>
</organism>
<proteinExistence type="predicted"/>
<comment type="caution">
    <text evidence="2">The sequence shown here is derived from an EMBL/GenBank/DDBJ whole genome shotgun (WGS) entry which is preliminary data.</text>
</comment>
<gene>
    <name evidence="2" type="ORF">DFH07DRAFT_986968</name>
</gene>